<sequence>MERGGCVYIITNYNNTTFYTGVTSDIQSRIYEHINHTHEHAFSKRYKLSKLVYYKFYPSIEEAINEEKRIKGGSRLKKITLIETLNPRWEDLYQKEVKHW</sequence>
<organism evidence="3 4">
    <name type="scientific">Sphingobacterium paucimobilis HER1398</name>
    <dbReference type="NCBI Taxonomy" id="1346330"/>
    <lineage>
        <taxon>Bacteria</taxon>
        <taxon>Pseudomonadati</taxon>
        <taxon>Bacteroidota</taxon>
        <taxon>Sphingobacteriia</taxon>
        <taxon>Sphingobacteriales</taxon>
        <taxon>Sphingobacteriaceae</taxon>
        <taxon>Sphingobacterium</taxon>
    </lineage>
</organism>
<gene>
    <name evidence="3" type="ORF">M472_10300</name>
</gene>
<dbReference type="SUPFAM" id="SSF82771">
    <property type="entry name" value="GIY-YIG endonuclease"/>
    <property type="match status" value="1"/>
</dbReference>
<protein>
    <recommendedName>
        <fullName evidence="2">GIY-YIG domain-containing protein</fullName>
    </recommendedName>
</protein>
<evidence type="ECO:0000313" key="3">
    <source>
        <dbReference type="EMBL" id="ERJ59163.1"/>
    </source>
</evidence>
<dbReference type="CDD" id="cd10448">
    <property type="entry name" value="GIY-YIG_unchar_3"/>
    <property type="match status" value="1"/>
</dbReference>
<feature type="domain" description="GIY-YIG" evidence="2">
    <location>
        <begin position="3"/>
        <end position="80"/>
    </location>
</feature>
<dbReference type="InterPro" id="IPR035901">
    <property type="entry name" value="GIY-YIG_endonuc_sf"/>
</dbReference>
<dbReference type="Pfam" id="PF01541">
    <property type="entry name" value="GIY-YIG"/>
    <property type="match status" value="1"/>
</dbReference>
<dbReference type="Proteomes" id="UP000016584">
    <property type="component" value="Unassembled WGS sequence"/>
</dbReference>
<dbReference type="PANTHER" id="PTHR34477:SF5">
    <property type="entry name" value="BSL5627 PROTEIN"/>
    <property type="match status" value="1"/>
</dbReference>
<comment type="caution">
    <text evidence="3">The sequence shown here is derived from an EMBL/GenBank/DDBJ whole genome shotgun (WGS) entry which is preliminary data.</text>
</comment>
<evidence type="ECO:0000313" key="4">
    <source>
        <dbReference type="Proteomes" id="UP000016584"/>
    </source>
</evidence>
<evidence type="ECO:0000256" key="1">
    <source>
        <dbReference type="ARBA" id="ARBA00007435"/>
    </source>
</evidence>
<dbReference type="RefSeq" id="WP_021070656.1">
    <property type="nucleotide sequence ID" value="NZ_ATDL01000015.1"/>
</dbReference>
<reference evidence="3 4" key="1">
    <citation type="journal article" date="2013" name="Genome Announc.">
        <title>The Draft Genome Sequence of Sphingomonas paucimobilis Strain HER1398 (Proteobacteria), Host to the Giant PAU Phage, Indicates That It Is a Member of the Genus Sphingobacterium (Bacteroidetes).</title>
        <authorList>
            <person name="White R.A.III."/>
            <person name="Suttle C.A."/>
        </authorList>
    </citation>
    <scope>NUCLEOTIDE SEQUENCE [LARGE SCALE GENOMIC DNA]</scope>
    <source>
        <strain evidence="3 4">HER1398</strain>
    </source>
</reference>
<name>U2J933_9SPHI</name>
<accession>U2J933</accession>
<comment type="similarity">
    <text evidence="1">Belongs to the UPF0213 family.</text>
</comment>
<dbReference type="Gene3D" id="3.40.1440.10">
    <property type="entry name" value="GIY-YIG endonuclease"/>
    <property type="match status" value="1"/>
</dbReference>
<dbReference type="OrthoDB" id="1495241at2"/>
<dbReference type="PANTHER" id="PTHR34477">
    <property type="entry name" value="UPF0213 PROTEIN YHBQ"/>
    <property type="match status" value="1"/>
</dbReference>
<dbReference type="eggNOG" id="COG2827">
    <property type="taxonomic scope" value="Bacteria"/>
</dbReference>
<dbReference type="SMART" id="SM00465">
    <property type="entry name" value="GIYc"/>
    <property type="match status" value="1"/>
</dbReference>
<dbReference type="InterPro" id="IPR000305">
    <property type="entry name" value="GIY-YIG_endonuc"/>
</dbReference>
<keyword evidence="4" id="KW-1185">Reference proteome</keyword>
<proteinExistence type="inferred from homology"/>
<dbReference type="AlphaFoldDB" id="U2J933"/>
<evidence type="ECO:0000259" key="2">
    <source>
        <dbReference type="PROSITE" id="PS50164"/>
    </source>
</evidence>
<dbReference type="EMBL" id="ATDL01000015">
    <property type="protein sequence ID" value="ERJ59163.1"/>
    <property type="molecule type" value="Genomic_DNA"/>
</dbReference>
<dbReference type="InterPro" id="IPR050190">
    <property type="entry name" value="UPF0213_domain"/>
</dbReference>
<dbReference type="PROSITE" id="PS50164">
    <property type="entry name" value="GIY_YIG"/>
    <property type="match status" value="1"/>
</dbReference>
<dbReference type="STRING" id="1346330.M472_10300"/>